<gene>
    <name evidence="2" type="ORF">ABS768_08670</name>
</gene>
<sequence length="164" mass="18825">MKQKFILITAAGCLLFTACKKNEETKAKTYPELEKAEWFLGQWVNKSPDAEFSETWIKENDSVYTGESYFIKHRSDTLFAETMRLTETHGKLNMIITVPNQNDGKPVSFEMTSANDTLLVFENPAHDFPTKITYRKVNKDSLLAEISGLKDGKTTSQKFPFKRR</sequence>
<dbReference type="Pfam" id="PF19780">
    <property type="entry name" value="DUF6265"/>
    <property type="match status" value="1"/>
</dbReference>
<dbReference type="PROSITE" id="PS51257">
    <property type="entry name" value="PROKAR_LIPOPROTEIN"/>
    <property type="match status" value="1"/>
</dbReference>
<comment type="caution">
    <text evidence="2">The sequence shown here is derived from an EMBL/GenBank/DDBJ whole genome shotgun (WGS) entry which is preliminary data.</text>
</comment>
<accession>A0ABW8YBG4</accession>
<organism evidence="2 3">
    <name type="scientific">Flavobacterium rhizophilum</name>
    <dbReference type="NCBI Taxonomy" id="3163296"/>
    <lineage>
        <taxon>Bacteria</taxon>
        <taxon>Pseudomonadati</taxon>
        <taxon>Bacteroidota</taxon>
        <taxon>Flavobacteriia</taxon>
        <taxon>Flavobacteriales</taxon>
        <taxon>Flavobacteriaceae</taxon>
        <taxon>Flavobacterium</taxon>
    </lineage>
</organism>
<dbReference type="EMBL" id="JBELQB010000005">
    <property type="protein sequence ID" value="MFL9837568.1"/>
    <property type="molecule type" value="Genomic_DNA"/>
</dbReference>
<proteinExistence type="predicted"/>
<evidence type="ECO:0000313" key="2">
    <source>
        <dbReference type="EMBL" id="MFL9837568.1"/>
    </source>
</evidence>
<evidence type="ECO:0000313" key="3">
    <source>
        <dbReference type="Proteomes" id="UP001629059"/>
    </source>
</evidence>
<evidence type="ECO:0000259" key="1">
    <source>
        <dbReference type="Pfam" id="PF19780"/>
    </source>
</evidence>
<feature type="domain" description="DUF6265" evidence="1">
    <location>
        <begin position="37"/>
        <end position="147"/>
    </location>
</feature>
<dbReference type="InterPro" id="IPR046232">
    <property type="entry name" value="DUF6265"/>
</dbReference>
<name>A0ABW8YBG4_9FLAO</name>
<reference evidence="2 3" key="1">
    <citation type="submission" date="2024-06" db="EMBL/GenBank/DDBJ databases">
        <authorList>
            <person name="Kaempfer P."/>
            <person name="Viver T."/>
        </authorList>
    </citation>
    <scope>NUCLEOTIDE SEQUENCE [LARGE SCALE GENOMIC DNA]</scope>
    <source>
        <strain evidence="2 3">ST-75</strain>
    </source>
</reference>
<dbReference type="RefSeq" id="WP_408074561.1">
    <property type="nucleotide sequence ID" value="NZ_JBELQB010000005.1"/>
</dbReference>
<protein>
    <submittedName>
        <fullName evidence="2">DUF6265 family protein</fullName>
    </submittedName>
</protein>
<dbReference type="Proteomes" id="UP001629059">
    <property type="component" value="Unassembled WGS sequence"/>
</dbReference>
<keyword evidence="3" id="KW-1185">Reference proteome</keyword>